<evidence type="ECO:0000256" key="5">
    <source>
        <dbReference type="PIRSR" id="PIRSR000450-1"/>
    </source>
</evidence>
<dbReference type="RefSeq" id="WP_056983677.1">
    <property type="nucleotide sequence ID" value="NZ_AZGE01000001.1"/>
</dbReference>
<dbReference type="GO" id="GO:0009001">
    <property type="term" value="F:serine O-acetyltransferase activity"/>
    <property type="evidence" value="ECO:0007669"/>
    <property type="project" value="UniProtKB-UniRule"/>
</dbReference>
<comment type="caution">
    <text evidence="4">Lacks conserved residue(s) required for the propagation of feature annotation.</text>
</comment>
<comment type="similarity">
    <text evidence="4">Belongs to the MetA family.</text>
</comment>
<name>A0A0R1WG32_9LACO</name>
<dbReference type="EC" id="2.3.1.30" evidence="4"/>
<protein>
    <recommendedName>
        <fullName evidence="4">Serine O-acetyltransferase</fullName>
        <shortName evidence="4">SAT</shortName>
        <ecNumber evidence="4">2.3.1.30</ecNumber>
    </recommendedName>
</protein>
<dbReference type="GO" id="GO:0008899">
    <property type="term" value="F:homoserine O-succinyltransferase activity"/>
    <property type="evidence" value="ECO:0007669"/>
    <property type="project" value="TreeGrafter"/>
</dbReference>
<feature type="site" description="Important for substrate specificity" evidence="4">
    <location>
        <position position="161"/>
    </location>
</feature>
<comment type="catalytic activity">
    <reaction evidence="4">
        <text>L-serine + acetyl-CoA = O-acetyl-L-serine + CoA</text>
        <dbReference type="Rhea" id="RHEA:24560"/>
        <dbReference type="ChEBI" id="CHEBI:33384"/>
        <dbReference type="ChEBI" id="CHEBI:57287"/>
        <dbReference type="ChEBI" id="CHEBI:57288"/>
        <dbReference type="ChEBI" id="CHEBI:58340"/>
        <dbReference type="EC" id="2.3.1.30"/>
    </reaction>
</comment>
<keyword evidence="2 4" id="KW-0808">Transferase</keyword>
<reference evidence="6 7" key="1">
    <citation type="journal article" date="2015" name="Genome Announc.">
        <title>Expanding the biotechnology potential of lactobacilli through comparative genomics of 213 strains and associated genera.</title>
        <authorList>
            <person name="Sun Z."/>
            <person name="Harris H.M."/>
            <person name="McCann A."/>
            <person name="Guo C."/>
            <person name="Argimon S."/>
            <person name="Zhang W."/>
            <person name="Yang X."/>
            <person name="Jeffery I.B."/>
            <person name="Cooney J.C."/>
            <person name="Kagawa T.F."/>
            <person name="Liu W."/>
            <person name="Song Y."/>
            <person name="Salvetti E."/>
            <person name="Wrobel A."/>
            <person name="Rasinkangas P."/>
            <person name="Parkhill J."/>
            <person name="Rea M.C."/>
            <person name="O'Sullivan O."/>
            <person name="Ritari J."/>
            <person name="Douillard F.P."/>
            <person name="Paul Ross R."/>
            <person name="Yang R."/>
            <person name="Briner A.E."/>
            <person name="Felis G.E."/>
            <person name="de Vos W.M."/>
            <person name="Barrangou R."/>
            <person name="Klaenhammer T.R."/>
            <person name="Caufield P.W."/>
            <person name="Cui Y."/>
            <person name="Zhang H."/>
            <person name="O'Toole P.W."/>
        </authorList>
    </citation>
    <scope>NUCLEOTIDE SEQUENCE [LARGE SCALE GENOMIC DNA]</scope>
    <source>
        <strain evidence="6 7">DSM 4864</strain>
    </source>
</reference>
<dbReference type="PANTHER" id="PTHR20919">
    <property type="entry name" value="HOMOSERINE O-SUCCINYLTRANSFERASE"/>
    <property type="match status" value="1"/>
</dbReference>
<feature type="active site" evidence="4">
    <location>
        <position position="206"/>
    </location>
</feature>
<evidence type="ECO:0000256" key="4">
    <source>
        <dbReference type="HAMAP-Rule" id="MF_00295"/>
    </source>
</evidence>
<proteinExistence type="inferred from homology"/>
<accession>A0A0R1WG32</accession>
<gene>
    <name evidence="6" type="ORF">FC49_GL000055</name>
</gene>
<dbReference type="Pfam" id="PF04204">
    <property type="entry name" value="HTS"/>
    <property type="match status" value="1"/>
</dbReference>
<feature type="binding site" evidence="4">
    <location>
        <position position="133"/>
    </location>
    <ligand>
        <name>substrate</name>
    </ligand>
</feature>
<dbReference type="InterPro" id="IPR029062">
    <property type="entry name" value="Class_I_gatase-like"/>
</dbReference>
<comment type="pathway">
    <text evidence="4">Amino-acid biosynthesis; L-cysteine biosynthesis; L-cysteine from L-serine: step 1/2.</text>
</comment>
<keyword evidence="4" id="KW-0963">Cytoplasm</keyword>
<feature type="active site" description="Proton acceptor" evidence="4">
    <location>
        <position position="204"/>
    </location>
</feature>
<evidence type="ECO:0000256" key="1">
    <source>
        <dbReference type="ARBA" id="ARBA00022605"/>
    </source>
</evidence>
<feature type="site" description="Important for acyl-CoA specificity" evidence="4">
    <location>
        <position position="81"/>
    </location>
</feature>
<dbReference type="InterPro" id="IPR033752">
    <property type="entry name" value="MetA_family"/>
</dbReference>
<evidence type="ECO:0000256" key="2">
    <source>
        <dbReference type="ARBA" id="ARBA00022679"/>
    </source>
</evidence>
<feature type="active site" description="Acyl-thioester intermediate" evidence="4 5">
    <location>
        <position position="112"/>
    </location>
</feature>
<feature type="binding site" evidence="4">
    <location>
        <position position="218"/>
    </location>
    <ligand>
        <name>substrate</name>
    </ligand>
</feature>
<dbReference type="HAMAP" id="MF_00295">
    <property type="entry name" value="MetA_acyltransf"/>
    <property type="match status" value="1"/>
</dbReference>
<dbReference type="GO" id="GO:0006535">
    <property type="term" value="P:cysteine biosynthetic process from serine"/>
    <property type="evidence" value="ECO:0007669"/>
    <property type="project" value="UniProtKB-UniRule"/>
</dbReference>
<dbReference type="Gene3D" id="3.40.50.880">
    <property type="match status" value="1"/>
</dbReference>
<keyword evidence="4" id="KW-0198">Cysteine biosynthesis</keyword>
<organism evidence="6 7">
    <name type="scientific">Limosilactobacillus oris DSM 4864</name>
    <dbReference type="NCBI Taxonomy" id="1423779"/>
    <lineage>
        <taxon>Bacteria</taxon>
        <taxon>Bacillati</taxon>
        <taxon>Bacillota</taxon>
        <taxon>Bacilli</taxon>
        <taxon>Lactobacillales</taxon>
        <taxon>Lactobacillaceae</taxon>
        <taxon>Limosilactobacillus</taxon>
    </lineage>
</organism>
<dbReference type="GO" id="GO:0005737">
    <property type="term" value="C:cytoplasm"/>
    <property type="evidence" value="ECO:0007669"/>
    <property type="project" value="UniProtKB-SubCell"/>
</dbReference>
<evidence type="ECO:0000313" key="7">
    <source>
        <dbReference type="Proteomes" id="UP000050973"/>
    </source>
</evidence>
<comment type="subcellular location">
    <subcellularLocation>
        <location evidence="4">Cytoplasm</location>
    </subcellularLocation>
</comment>
<dbReference type="CDD" id="cd03131">
    <property type="entry name" value="GATase1_HTS"/>
    <property type="match status" value="1"/>
</dbReference>
<dbReference type="PANTHER" id="PTHR20919:SF0">
    <property type="entry name" value="HOMOSERINE O-SUCCINYLTRANSFERASE"/>
    <property type="match status" value="1"/>
</dbReference>
<comment type="function">
    <text evidence="4">Transfers an acetyl group from acetyl-CoA to L-serine, forming acetyl-L-serine.</text>
</comment>
<dbReference type="EMBL" id="AZGE01000001">
    <property type="protein sequence ID" value="KRM16898.1"/>
    <property type="molecule type" value="Genomic_DNA"/>
</dbReference>
<evidence type="ECO:0000313" key="6">
    <source>
        <dbReference type="EMBL" id="KRM16898.1"/>
    </source>
</evidence>
<keyword evidence="3 4" id="KW-0012">Acyltransferase</keyword>
<comment type="caution">
    <text evidence="6">The sequence shown here is derived from an EMBL/GenBank/DDBJ whole genome shotgun (WGS) entry which is preliminary data.</text>
</comment>
<dbReference type="UniPathway" id="UPA00136">
    <property type="reaction ID" value="UER00199"/>
</dbReference>
<dbReference type="AlphaFoldDB" id="A0A0R1WG32"/>
<evidence type="ECO:0000256" key="3">
    <source>
        <dbReference type="ARBA" id="ARBA00023315"/>
    </source>
</evidence>
<keyword evidence="1 4" id="KW-0028">Amino-acid biosynthesis</keyword>
<sequence>MKQPSLRIGILNLMHDKVDTQERFNKVLQNGPYEVEVDFFYPRSHYAGRPVPDLVQQISQPLDLRKVTEYDAFIITGAPVEQLPFAEITYLEEVHRLIDRLVEQGIPQLYICWGAMAAADYLYGIPKQFLPEKLFGVFPNFRREPDPLLAGLPDGFWAPHARYAELDAARVAADPRLVINAVTKEQRLFSFRARGQSQYFLFSHLEYGRDALLKEYRRERNAHPDIQYLKPQNYFRDPLHMKGPEFSWERTQRTFFDNWLRSVAEQMTVNQLVKE</sequence>
<dbReference type="PATRIC" id="fig|1423779.3.peg.56"/>
<dbReference type="Proteomes" id="UP000050973">
    <property type="component" value="Unassembled WGS sequence"/>
</dbReference>
<dbReference type="SUPFAM" id="SSF52317">
    <property type="entry name" value="Class I glutamine amidotransferase-like"/>
    <property type="match status" value="1"/>
</dbReference>
<dbReference type="PIRSF" id="PIRSF000450">
    <property type="entry name" value="H_ser_succinyltr"/>
    <property type="match status" value="1"/>
</dbReference>